<dbReference type="PANTHER" id="PTHR13610">
    <property type="entry name" value="METHYLTRANSFERASE DOMAIN-CONTAINING PROTEIN"/>
    <property type="match status" value="1"/>
</dbReference>
<dbReference type="GO" id="GO:0016279">
    <property type="term" value="F:protein-lysine N-methyltransferase activity"/>
    <property type="evidence" value="ECO:0007669"/>
    <property type="project" value="InterPro"/>
</dbReference>
<evidence type="ECO:0000256" key="2">
    <source>
        <dbReference type="ARBA" id="ARBA00022679"/>
    </source>
</evidence>
<dbReference type="GO" id="GO:0032259">
    <property type="term" value="P:methylation"/>
    <property type="evidence" value="ECO:0007669"/>
    <property type="project" value="UniProtKB-KW"/>
</dbReference>
<sequence>MTSLELILPTIILLAAISILWSTLTTGISPMMSSAKARQAMLAEIQQPADGPMIDLGSGWGTLVIAAARKFPQQQVIGYELSWLPWLVSSFLQRFYGLSNLTIHRKDFRAADIHKASTLLCYLFPAGMDALAKRLASECTGAMLIVSNTFALPGLPSTKTLRLDDIYRTPIYVYHWPPTNLRIADASPKQSNLSKVT</sequence>
<keyword evidence="6" id="KW-1185">Reference proteome</keyword>
<gene>
    <name evidence="5" type="ORF">FHS30_002718</name>
</gene>
<dbReference type="SUPFAM" id="SSF53335">
    <property type="entry name" value="S-adenosyl-L-methionine-dependent methyltransferases"/>
    <property type="match status" value="1"/>
</dbReference>
<name>A0A839UVZ7_9GAMM</name>
<comment type="caution">
    <text evidence="5">The sequence shown here is derived from an EMBL/GenBank/DDBJ whole genome shotgun (WGS) entry which is preliminary data.</text>
</comment>
<keyword evidence="4" id="KW-1133">Transmembrane helix</keyword>
<protein>
    <recommendedName>
        <fullName evidence="7">Methyltransferase small domain-containing protein</fullName>
    </recommendedName>
</protein>
<evidence type="ECO:0000256" key="4">
    <source>
        <dbReference type="SAM" id="Phobius"/>
    </source>
</evidence>
<accession>A0A839UVZ7</accession>
<dbReference type="PANTHER" id="PTHR13610:SF9">
    <property type="entry name" value="FI06469P"/>
    <property type="match status" value="1"/>
</dbReference>
<dbReference type="InterPro" id="IPR029063">
    <property type="entry name" value="SAM-dependent_MTases_sf"/>
</dbReference>
<dbReference type="RefSeq" id="WP_183911012.1">
    <property type="nucleotide sequence ID" value="NZ_JACHXZ010000004.1"/>
</dbReference>
<evidence type="ECO:0000256" key="1">
    <source>
        <dbReference type="ARBA" id="ARBA00022603"/>
    </source>
</evidence>
<evidence type="ECO:0008006" key="7">
    <source>
        <dbReference type="Google" id="ProtNLM"/>
    </source>
</evidence>
<dbReference type="EMBL" id="JACHXZ010000004">
    <property type="protein sequence ID" value="MBB3169505.1"/>
    <property type="molecule type" value="Genomic_DNA"/>
</dbReference>
<dbReference type="Proteomes" id="UP000559987">
    <property type="component" value="Unassembled WGS sequence"/>
</dbReference>
<reference evidence="5 6" key="1">
    <citation type="submission" date="2020-08" db="EMBL/GenBank/DDBJ databases">
        <title>Genomic Encyclopedia of Type Strains, Phase III (KMG-III): the genomes of soil and plant-associated and newly described type strains.</title>
        <authorList>
            <person name="Whitman W."/>
        </authorList>
    </citation>
    <scope>NUCLEOTIDE SEQUENCE [LARGE SCALE GENOMIC DNA]</scope>
    <source>
        <strain evidence="5 6">CECT 8571</strain>
    </source>
</reference>
<evidence type="ECO:0000313" key="6">
    <source>
        <dbReference type="Proteomes" id="UP000559987"/>
    </source>
</evidence>
<keyword evidence="1" id="KW-0489">Methyltransferase</keyword>
<keyword evidence="2" id="KW-0808">Transferase</keyword>
<feature type="transmembrane region" description="Helical" evidence="4">
    <location>
        <begin position="6"/>
        <end position="28"/>
    </location>
</feature>
<proteinExistence type="predicted"/>
<dbReference type="Gene3D" id="3.40.50.150">
    <property type="entry name" value="Vaccinia Virus protein VP39"/>
    <property type="match status" value="1"/>
</dbReference>
<dbReference type="AlphaFoldDB" id="A0A839UVZ7"/>
<evidence type="ECO:0000256" key="3">
    <source>
        <dbReference type="ARBA" id="ARBA00022691"/>
    </source>
</evidence>
<organism evidence="5 6">
    <name type="scientific">Simiduia aestuariiviva</name>
    <dbReference type="NCBI Taxonomy" id="1510459"/>
    <lineage>
        <taxon>Bacteria</taxon>
        <taxon>Pseudomonadati</taxon>
        <taxon>Pseudomonadota</taxon>
        <taxon>Gammaproteobacteria</taxon>
        <taxon>Cellvibrionales</taxon>
        <taxon>Cellvibrionaceae</taxon>
        <taxon>Simiduia</taxon>
    </lineage>
</organism>
<keyword evidence="4" id="KW-0472">Membrane</keyword>
<keyword evidence="4" id="KW-0812">Transmembrane</keyword>
<evidence type="ECO:0000313" key="5">
    <source>
        <dbReference type="EMBL" id="MBB3169505.1"/>
    </source>
</evidence>
<dbReference type="InterPro" id="IPR026170">
    <property type="entry name" value="FAM173A/B"/>
</dbReference>
<keyword evidence="3" id="KW-0949">S-adenosyl-L-methionine</keyword>